<evidence type="ECO:0000313" key="2">
    <source>
        <dbReference type="Proteomes" id="UP001627284"/>
    </source>
</evidence>
<accession>A0ABD2S606</accession>
<organism evidence="1 2">
    <name type="scientific">Solanum stoloniferum</name>
    <dbReference type="NCBI Taxonomy" id="62892"/>
    <lineage>
        <taxon>Eukaryota</taxon>
        <taxon>Viridiplantae</taxon>
        <taxon>Streptophyta</taxon>
        <taxon>Embryophyta</taxon>
        <taxon>Tracheophyta</taxon>
        <taxon>Spermatophyta</taxon>
        <taxon>Magnoliopsida</taxon>
        <taxon>eudicotyledons</taxon>
        <taxon>Gunneridae</taxon>
        <taxon>Pentapetalae</taxon>
        <taxon>asterids</taxon>
        <taxon>lamiids</taxon>
        <taxon>Solanales</taxon>
        <taxon>Solanaceae</taxon>
        <taxon>Solanoideae</taxon>
        <taxon>Solaneae</taxon>
        <taxon>Solanum</taxon>
    </lineage>
</organism>
<comment type="caution">
    <text evidence="1">The sequence shown here is derived from an EMBL/GenBank/DDBJ whole genome shotgun (WGS) entry which is preliminary data.</text>
</comment>
<name>A0ABD2S606_9SOLN</name>
<dbReference type="Proteomes" id="UP001627284">
    <property type="component" value="Unassembled WGS sequence"/>
</dbReference>
<evidence type="ECO:0000313" key="1">
    <source>
        <dbReference type="EMBL" id="KAL3339315.1"/>
    </source>
</evidence>
<proteinExistence type="predicted"/>
<gene>
    <name evidence="1" type="ORF">AABB24_028101</name>
</gene>
<sequence>MNFNCEGKFPLKACIKILERLSRTSEVLMTSLCLHSIINSDTILEQSISSLISKNTSFFEILESFLTTKSPEAVRANQLACRFVLFFSEQWWLFRKAAFASTELEALGYSPDESILGKS</sequence>
<dbReference type="EMBL" id="JBJKTR010000016">
    <property type="protein sequence ID" value="KAL3339315.1"/>
    <property type="molecule type" value="Genomic_DNA"/>
</dbReference>
<protein>
    <submittedName>
        <fullName evidence="1">Uncharacterized protein</fullName>
    </submittedName>
</protein>
<reference evidence="1 2" key="1">
    <citation type="submission" date="2024-05" db="EMBL/GenBank/DDBJ databases">
        <title>De novo assembly of an allotetraploid wild potato.</title>
        <authorList>
            <person name="Hosaka A.J."/>
        </authorList>
    </citation>
    <scope>NUCLEOTIDE SEQUENCE [LARGE SCALE GENOMIC DNA]</scope>
    <source>
        <tissue evidence="1">Young leaves</tissue>
    </source>
</reference>
<keyword evidence="2" id="KW-1185">Reference proteome</keyword>
<dbReference type="AlphaFoldDB" id="A0ABD2S606"/>